<dbReference type="GO" id="GO:0016757">
    <property type="term" value="F:glycosyltransferase activity"/>
    <property type="evidence" value="ECO:0007669"/>
    <property type="project" value="UniProtKB-UniRule"/>
</dbReference>
<keyword evidence="11" id="KW-1185">Reference proteome</keyword>
<evidence type="ECO:0000256" key="2">
    <source>
        <dbReference type="ARBA" id="ARBA00007647"/>
    </source>
</evidence>
<protein>
    <recommendedName>
        <fullName evidence="8">Glycosyltransferase family 92 protein</fullName>
        <ecNumber evidence="8">2.4.1.-</ecNumber>
    </recommendedName>
</protein>
<evidence type="ECO:0000256" key="4">
    <source>
        <dbReference type="ARBA" id="ARBA00022679"/>
    </source>
</evidence>
<dbReference type="Pfam" id="PF01697">
    <property type="entry name" value="Glyco_transf_92"/>
    <property type="match status" value="1"/>
</dbReference>
<feature type="transmembrane region" description="Helical" evidence="8">
    <location>
        <begin position="48"/>
        <end position="66"/>
    </location>
</feature>
<evidence type="ECO:0000256" key="5">
    <source>
        <dbReference type="ARBA" id="ARBA00022692"/>
    </source>
</evidence>
<dbReference type="GO" id="GO:0016020">
    <property type="term" value="C:membrane"/>
    <property type="evidence" value="ECO:0007669"/>
    <property type="project" value="UniProtKB-SubCell"/>
</dbReference>
<evidence type="ECO:0000256" key="3">
    <source>
        <dbReference type="ARBA" id="ARBA00022676"/>
    </source>
</evidence>
<sequence length="515" mass="59052">MLTNCVASAQFIKVKQAAKMWKCDVKYNRLKSESEGNASNKRICAPKIFYFFAILFLVIFIIFIYLQDYFKTFNAKFEAPIVKVIMQKNESKDTDLPNPPPSTHLPSVQTPHVDHTSTIPPAPKACGVQVMDGPVIKVGNLNTYVTGSYMDYRFGEKQIKTIAIVLRKEQVKYSCVMCCDGRNVTSPAEYTIHYDHFGFEYGTATIMCHISSPCLIPTHVAITARDIPESITSFLPVRNRDVPAVFPYQFTICISVMYDYKNVLNLVESMEMFRLLGAQRVVIYKTNCDSETQKVLDYYVKRGFVEIIPWTIKNHIKVSSGWKKASSSGELHYYGQIPALNDCIYRYMYQSHYVALHDLDELILPLKVRTWTELLPELEKMYGTTVGFEFENNVFSFTAKAHTDYKQDKWKNVPGWNILNYIERIPNNPKAFNNYKIIVSPRLALKATVHGLLETVNPGSSTVRVSNSIARMYHSKYFEYPQNTNLIRDDHLWDYAKDLIPAVSKVLQDCGFTEA</sequence>
<dbReference type="Proteomes" id="UP001479290">
    <property type="component" value="Unassembled WGS sequence"/>
</dbReference>
<evidence type="ECO:0000256" key="7">
    <source>
        <dbReference type="ARBA" id="ARBA00023136"/>
    </source>
</evidence>
<keyword evidence="7 8" id="KW-0472">Membrane</keyword>
<evidence type="ECO:0000313" key="10">
    <source>
        <dbReference type="EMBL" id="KAK9958311.1"/>
    </source>
</evidence>
<comment type="similarity">
    <text evidence="2 8">Belongs to the glycosyltransferase 92 family.</text>
</comment>
<comment type="subcellular location">
    <subcellularLocation>
        <location evidence="1">Membrane</location>
        <topology evidence="1">Single-pass membrane protein</topology>
    </subcellularLocation>
</comment>
<accession>A0AAW1ZAE7</accession>
<evidence type="ECO:0000256" key="6">
    <source>
        <dbReference type="ARBA" id="ARBA00022989"/>
    </source>
</evidence>
<keyword evidence="4 8" id="KW-0808">Transferase</keyword>
<evidence type="ECO:0000313" key="11">
    <source>
        <dbReference type="Proteomes" id="UP001479290"/>
    </source>
</evidence>
<evidence type="ECO:0000256" key="1">
    <source>
        <dbReference type="ARBA" id="ARBA00004167"/>
    </source>
</evidence>
<evidence type="ECO:0000256" key="9">
    <source>
        <dbReference type="SAM" id="MobiDB-lite"/>
    </source>
</evidence>
<keyword evidence="6 8" id="KW-1133">Transmembrane helix</keyword>
<dbReference type="InterPro" id="IPR008166">
    <property type="entry name" value="Glyco_transf_92"/>
</dbReference>
<proteinExistence type="inferred from homology"/>
<dbReference type="PANTHER" id="PTHR21461:SF52">
    <property type="entry name" value="GLYCOSYLTRANSFERASE FAMILY 92 PROTEIN"/>
    <property type="match status" value="1"/>
</dbReference>
<dbReference type="GO" id="GO:0005737">
    <property type="term" value="C:cytoplasm"/>
    <property type="evidence" value="ECO:0007669"/>
    <property type="project" value="TreeGrafter"/>
</dbReference>
<feature type="region of interest" description="Disordered" evidence="9">
    <location>
        <begin position="92"/>
        <end position="113"/>
    </location>
</feature>
<dbReference type="AlphaFoldDB" id="A0AAW1ZAE7"/>
<reference evidence="10 11" key="1">
    <citation type="submission" date="2024-05" db="EMBL/GenBank/DDBJ databases">
        <title>A high-quality chromosomal-level genome assembly of Topmouth culter (Culter alburnus).</title>
        <authorList>
            <person name="Zhao H."/>
        </authorList>
    </citation>
    <scope>NUCLEOTIDE SEQUENCE [LARGE SCALE GENOMIC DNA]</scope>
    <source>
        <strain evidence="10">CATC2023</strain>
        <tissue evidence="10">Muscle</tissue>
    </source>
</reference>
<keyword evidence="3 8" id="KW-0328">Glycosyltransferase</keyword>
<organism evidence="10 11">
    <name type="scientific">Culter alburnus</name>
    <name type="common">Topmouth culter</name>
    <dbReference type="NCBI Taxonomy" id="194366"/>
    <lineage>
        <taxon>Eukaryota</taxon>
        <taxon>Metazoa</taxon>
        <taxon>Chordata</taxon>
        <taxon>Craniata</taxon>
        <taxon>Vertebrata</taxon>
        <taxon>Euteleostomi</taxon>
        <taxon>Actinopterygii</taxon>
        <taxon>Neopterygii</taxon>
        <taxon>Teleostei</taxon>
        <taxon>Ostariophysi</taxon>
        <taxon>Cypriniformes</taxon>
        <taxon>Xenocyprididae</taxon>
        <taxon>Xenocypridinae</taxon>
        <taxon>Culter</taxon>
    </lineage>
</organism>
<dbReference type="EMBL" id="JAWDJR010000018">
    <property type="protein sequence ID" value="KAK9958311.1"/>
    <property type="molecule type" value="Genomic_DNA"/>
</dbReference>
<keyword evidence="5 8" id="KW-0812">Transmembrane</keyword>
<dbReference type="PANTHER" id="PTHR21461">
    <property type="entry name" value="GLYCOSYLTRANSFERASE FAMILY 92 PROTEIN"/>
    <property type="match status" value="1"/>
</dbReference>
<gene>
    <name evidence="10" type="ORF">ABG768_010442</name>
</gene>
<evidence type="ECO:0000256" key="8">
    <source>
        <dbReference type="RuleBase" id="RU366017"/>
    </source>
</evidence>
<dbReference type="EC" id="2.4.1.-" evidence="8"/>
<comment type="caution">
    <text evidence="10">The sequence shown here is derived from an EMBL/GenBank/DDBJ whole genome shotgun (WGS) entry which is preliminary data.</text>
</comment>
<name>A0AAW1ZAE7_CULAL</name>